<protein>
    <recommendedName>
        <fullName evidence="12">dihydrouracil dehydrogenase (NAD(+))</fullName>
        <ecNumber evidence="12">1.3.1.1</ecNumber>
    </recommendedName>
    <alternativeName>
        <fullName evidence="7">Dihydrothymine dehydrogenase</fullName>
    </alternativeName>
    <alternativeName>
        <fullName evidence="6">Dihydrouracil dehydrogenase</fullName>
    </alternativeName>
</protein>
<name>A0ABX0JIK4_9BACL</name>
<evidence type="ECO:0000256" key="4">
    <source>
        <dbReference type="ARBA" id="ARBA00023004"/>
    </source>
</evidence>
<dbReference type="PROSITE" id="PS51379">
    <property type="entry name" value="4FE4S_FER_2"/>
    <property type="match status" value="2"/>
</dbReference>
<dbReference type="InterPro" id="IPR017896">
    <property type="entry name" value="4Fe4S_Fe-S-bd"/>
</dbReference>
<keyword evidence="2" id="KW-0479">Metal-binding</keyword>
<gene>
    <name evidence="14" type="primary">preA</name>
    <name evidence="14" type="ORF">G9U52_36835</name>
</gene>
<keyword evidence="15" id="KW-1185">Reference proteome</keyword>
<comment type="function">
    <text evidence="10">Involved in pyrimidine base degradation. Catalyzes physiologically the reduction of uracil to 5,6-dihydrouracil (DHU) by using NADH as a specific cosubstrate. It also catalyzes the reverse reaction and the reduction of thymine to 5,6-dihydrothymine (DHT).</text>
</comment>
<dbReference type="Gene3D" id="3.30.70.20">
    <property type="match status" value="1"/>
</dbReference>
<dbReference type="CDD" id="cd02940">
    <property type="entry name" value="DHPD_FMN"/>
    <property type="match status" value="1"/>
</dbReference>
<dbReference type="PANTHER" id="PTHR43073">
    <property type="entry name" value="DIHYDROPYRIMIDINE DEHYDROGENASE [NADP(+)]"/>
    <property type="match status" value="1"/>
</dbReference>
<dbReference type="SUPFAM" id="SSF54862">
    <property type="entry name" value="4Fe-4S ferredoxins"/>
    <property type="match status" value="1"/>
</dbReference>
<evidence type="ECO:0000313" key="14">
    <source>
        <dbReference type="EMBL" id="NHN35290.1"/>
    </source>
</evidence>
<dbReference type="SUPFAM" id="SSF51395">
    <property type="entry name" value="FMN-linked oxidoreductases"/>
    <property type="match status" value="1"/>
</dbReference>
<reference evidence="14" key="1">
    <citation type="submission" date="2020-03" db="EMBL/GenBank/DDBJ databases">
        <title>Draft sequencing of Paenibacilllus sp. S3N08.</title>
        <authorList>
            <person name="Kim D.-U."/>
        </authorList>
    </citation>
    <scope>NUCLEOTIDE SEQUENCE</scope>
    <source>
        <strain evidence="14">S3N08</strain>
    </source>
</reference>
<dbReference type="Pfam" id="PF01180">
    <property type="entry name" value="DHO_dh"/>
    <property type="match status" value="1"/>
</dbReference>
<keyword evidence="5" id="KW-0411">Iron-sulfur</keyword>
<evidence type="ECO:0000256" key="8">
    <source>
        <dbReference type="ARBA" id="ARBA00047685"/>
    </source>
</evidence>
<dbReference type="GO" id="GO:0004159">
    <property type="term" value="F:dihydropyrimidine dehydrogenase (NAD+) activity"/>
    <property type="evidence" value="ECO:0007669"/>
    <property type="project" value="UniProtKB-EC"/>
</dbReference>
<evidence type="ECO:0000256" key="12">
    <source>
        <dbReference type="ARBA" id="ARBA00049728"/>
    </source>
</evidence>
<evidence type="ECO:0000313" key="15">
    <source>
        <dbReference type="Proteomes" id="UP001165962"/>
    </source>
</evidence>
<evidence type="ECO:0000256" key="9">
    <source>
        <dbReference type="ARBA" id="ARBA00048792"/>
    </source>
</evidence>
<comment type="caution">
    <text evidence="14">The sequence shown here is derived from an EMBL/GenBank/DDBJ whole genome shotgun (WGS) entry which is preliminary data.</text>
</comment>
<sequence length="426" mass="46049">MADLRIDLAGIKSPNPFWLASAPPTNTGYQVQRAFEAGWGGAVWKTLGDPIINTSSRFAAVHFGGQRVAGFNNIELISDRPLDVNLKEIYETKERFPNHALIASIMVEPTREKWHEIVKRIEDVGVDGFELNFGCPHGMAERGMGAASGQQPDLVEMQTMFVKEVARTPVIVKLTPNITDITAVAKGAVRGGADAISMINTINSLAGVDIHTWNTIPHIAGKGAHGGYCGPAVKPIALNMVAECARHAGIGIPISGIGGISNWQDTVEFMLMGSTGVQVCTAVMHHGFRIVEEMIDGLNNYLDDKGIGSVMEIVGRSVEKYSDWGDLDLNYAVVARINTDTCINCNKCHIACEDASHQCIERVVDISGKPILQVREEDCVGCNLCSIVCPVDGAIDMVEIANGQIPMSWNERQQLLAGLNTETEVV</sequence>
<dbReference type="EC" id="1.3.1.1" evidence="12"/>
<organism evidence="14 15">
    <name type="scientific">Paenibacillus agricola</name>
    <dbReference type="NCBI Taxonomy" id="2716264"/>
    <lineage>
        <taxon>Bacteria</taxon>
        <taxon>Bacillati</taxon>
        <taxon>Bacillota</taxon>
        <taxon>Bacilli</taxon>
        <taxon>Bacillales</taxon>
        <taxon>Paenibacillaceae</taxon>
        <taxon>Paenibacillus</taxon>
    </lineage>
</organism>
<dbReference type="PANTHER" id="PTHR43073:SF2">
    <property type="entry name" value="DIHYDROPYRIMIDINE DEHYDROGENASE [NADP(+)]"/>
    <property type="match status" value="1"/>
</dbReference>
<proteinExistence type="inferred from homology"/>
<evidence type="ECO:0000256" key="7">
    <source>
        <dbReference type="ARBA" id="ARBA00032722"/>
    </source>
</evidence>
<evidence type="ECO:0000256" key="2">
    <source>
        <dbReference type="ARBA" id="ARBA00022723"/>
    </source>
</evidence>
<feature type="domain" description="4Fe-4S ferredoxin-type" evidence="13">
    <location>
        <begin position="370"/>
        <end position="400"/>
    </location>
</feature>
<dbReference type="EMBL" id="JAAOIW010000030">
    <property type="protein sequence ID" value="NHN35290.1"/>
    <property type="molecule type" value="Genomic_DNA"/>
</dbReference>
<dbReference type="Pfam" id="PF14697">
    <property type="entry name" value="Fer4_21"/>
    <property type="match status" value="1"/>
</dbReference>
<accession>A0ABX0JIK4</accession>
<evidence type="ECO:0000256" key="11">
    <source>
        <dbReference type="ARBA" id="ARBA00049714"/>
    </source>
</evidence>
<keyword evidence="4" id="KW-0408">Iron</keyword>
<comment type="catalytic activity">
    <reaction evidence="8">
        <text>5,6-dihydrothymine + NAD(+) = thymine + NADH + H(+)</text>
        <dbReference type="Rhea" id="RHEA:28791"/>
        <dbReference type="ChEBI" id="CHEBI:15378"/>
        <dbReference type="ChEBI" id="CHEBI:17821"/>
        <dbReference type="ChEBI" id="CHEBI:27468"/>
        <dbReference type="ChEBI" id="CHEBI:57540"/>
        <dbReference type="ChEBI" id="CHEBI:57945"/>
        <dbReference type="EC" id="1.3.1.1"/>
    </reaction>
</comment>
<evidence type="ECO:0000256" key="10">
    <source>
        <dbReference type="ARBA" id="ARBA00049578"/>
    </source>
</evidence>
<keyword evidence="3 14" id="KW-0560">Oxidoreductase</keyword>
<comment type="similarity">
    <text evidence="1">Belongs to the dihydropyrimidine dehydrogenase family.</text>
</comment>
<evidence type="ECO:0000256" key="1">
    <source>
        <dbReference type="ARBA" id="ARBA00010804"/>
    </source>
</evidence>
<comment type="subunit">
    <text evidence="11">Heterotetramer of 2 PreA and 2 PreT subunits.</text>
</comment>
<evidence type="ECO:0000259" key="13">
    <source>
        <dbReference type="PROSITE" id="PS51379"/>
    </source>
</evidence>
<feature type="domain" description="4Fe-4S ferredoxin-type" evidence="13">
    <location>
        <begin position="333"/>
        <end position="362"/>
    </location>
</feature>
<evidence type="ECO:0000256" key="3">
    <source>
        <dbReference type="ARBA" id="ARBA00023002"/>
    </source>
</evidence>
<evidence type="ECO:0000256" key="6">
    <source>
        <dbReference type="ARBA" id="ARBA00030119"/>
    </source>
</evidence>
<evidence type="ECO:0000256" key="5">
    <source>
        <dbReference type="ARBA" id="ARBA00023014"/>
    </source>
</evidence>
<dbReference type="InterPro" id="IPR013785">
    <property type="entry name" value="Aldolase_TIM"/>
</dbReference>
<dbReference type="InterPro" id="IPR005720">
    <property type="entry name" value="Dihydroorotate_DH_cat"/>
</dbReference>
<dbReference type="PROSITE" id="PS00198">
    <property type="entry name" value="4FE4S_FER_1"/>
    <property type="match status" value="1"/>
</dbReference>
<dbReference type="NCBIfam" id="NF006183">
    <property type="entry name" value="PRK08318.1"/>
    <property type="match status" value="1"/>
</dbReference>
<dbReference type="Gene3D" id="3.20.20.70">
    <property type="entry name" value="Aldolase class I"/>
    <property type="match status" value="1"/>
</dbReference>
<dbReference type="RefSeq" id="WP_166157841.1">
    <property type="nucleotide sequence ID" value="NZ_JAAOIW010000030.1"/>
</dbReference>
<comment type="catalytic activity">
    <reaction evidence="9">
        <text>5,6-dihydrouracil + NAD(+) = uracil + NADH + H(+)</text>
        <dbReference type="Rhea" id="RHEA:20189"/>
        <dbReference type="ChEBI" id="CHEBI:15378"/>
        <dbReference type="ChEBI" id="CHEBI:15901"/>
        <dbReference type="ChEBI" id="CHEBI:17568"/>
        <dbReference type="ChEBI" id="CHEBI:57540"/>
        <dbReference type="ChEBI" id="CHEBI:57945"/>
        <dbReference type="EC" id="1.3.1.1"/>
    </reaction>
</comment>
<dbReference type="Proteomes" id="UP001165962">
    <property type="component" value="Unassembled WGS sequence"/>
</dbReference>
<dbReference type="InterPro" id="IPR017900">
    <property type="entry name" value="4Fe4S_Fe_S_CS"/>
</dbReference>